<dbReference type="Proteomes" id="UP000038010">
    <property type="component" value="Unassembled WGS sequence"/>
</dbReference>
<organism evidence="3 4">
    <name type="scientific">Cyphellophora attinorum</name>
    <dbReference type="NCBI Taxonomy" id="1664694"/>
    <lineage>
        <taxon>Eukaryota</taxon>
        <taxon>Fungi</taxon>
        <taxon>Dikarya</taxon>
        <taxon>Ascomycota</taxon>
        <taxon>Pezizomycotina</taxon>
        <taxon>Eurotiomycetes</taxon>
        <taxon>Chaetothyriomycetidae</taxon>
        <taxon>Chaetothyriales</taxon>
        <taxon>Cyphellophoraceae</taxon>
        <taxon>Cyphellophora</taxon>
    </lineage>
</organism>
<dbReference type="GO" id="GO:0005829">
    <property type="term" value="C:cytosol"/>
    <property type="evidence" value="ECO:0007669"/>
    <property type="project" value="TreeGrafter"/>
</dbReference>
<feature type="compositionally biased region" description="Polar residues" evidence="1">
    <location>
        <begin position="1"/>
        <end position="10"/>
    </location>
</feature>
<dbReference type="GO" id="GO:0016807">
    <property type="term" value="F:cysteine-type carboxypeptidase activity"/>
    <property type="evidence" value="ECO:0007669"/>
    <property type="project" value="TreeGrafter"/>
</dbReference>
<feature type="compositionally biased region" description="Polar residues" evidence="1">
    <location>
        <begin position="787"/>
        <end position="800"/>
    </location>
</feature>
<dbReference type="GO" id="GO:1990380">
    <property type="term" value="F:K48-linked deubiquitinase activity"/>
    <property type="evidence" value="ECO:0007669"/>
    <property type="project" value="InterPro"/>
</dbReference>
<feature type="compositionally biased region" description="Polar residues" evidence="1">
    <location>
        <begin position="307"/>
        <end position="329"/>
    </location>
</feature>
<dbReference type="Pfam" id="PF04424">
    <property type="entry name" value="MINDY_DUB"/>
    <property type="match status" value="1"/>
</dbReference>
<dbReference type="OrthoDB" id="10261212at2759"/>
<evidence type="ECO:0000313" key="4">
    <source>
        <dbReference type="Proteomes" id="UP000038010"/>
    </source>
</evidence>
<proteinExistence type="predicted"/>
<feature type="compositionally biased region" description="Low complexity" evidence="1">
    <location>
        <begin position="340"/>
        <end position="349"/>
    </location>
</feature>
<keyword evidence="4" id="KW-1185">Reference proteome</keyword>
<feature type="compositionally biased region" description="Low complexity" evidence="1">
    <location>
        <begin position="13"/>
        <end position="27"/>
    </location>
</feature>
<feature type="compositionally biased region" description="Pro residues" evidence="1">
    <location>
        <begin position="195"/>
        <end position="215"/>
    </location>
</feature>
<dbReference type="STRING" id="1664694.A0A0N1NXY1"/>
<reference evidence="3 4" key="1">
    <citation type="submission" date="2015-06" db="EMBL/GenBank/DDBJ databases">
        <title>Draft genome of the ant-associated black yeast Phialophora attae CBS 131958.</title>
        <authorList>
            <person name="Moreno L.F."/>
            <person name="Stielow B.J."/>
            <person name="de Hoog S."/>
            <person name="Vicente V.A."/>
            <person name="Weiss V.A."/>
            <person name="de Vries M."/>
            <person name="Cruz L.M."/>
            <person name="Souza E.M."/>
        </authorList>
    </citation>
    <scope>NUCLEOTIDE SEQUENCE [LARGE SCALE GENOMIC DNA]</scope>
    <source>
        <strain evidence="3 4">CBS 131958</strain>
    </source>
</reference>
<dbReference type="RefSeq" id="XP_017998859.1">
    <property type="nucleotide sequence ID" value="XM_018146039.1"/>
</dbReference>
<feature type="compositionally biased region" description="Low complexity" evidence="1">
    <location>
        <begin position="983"/>
        <end position="1001"/>
    </location>
</feature>
<feature type="compositionally biased region" description="Polar residues" evidence="1">
    <location>
        <begin position="35"/>
        <end position="82"/>
    </location>
</feature>
<feature type="region of interest" description="Disordered" evidence="1">
    <location>
        <begin position="830"/>
        <end position="1061"/>
    </location>
</feature>
<protein>
    <recommendedName>
        <fullName evidence="2">MINDY deubiquitinase domain-containing protein</fullName>
    </recommendedName>
</protein>
<dbReference type="InterPro" id="IPR033979">
    <property type="entry name" value="MINDY_domain"/>
</dbReference>
<dbReference type="GeneID" id="28737919"/>
<dbReference type="AlphaFoldDB" id="A0A0N1NXY1"/>
<dbReference type="EMBL" id="LFJN01000017">
    <property type="protein sequence ID" value="KPI38896.1"/>
    <property type="molecule type" value="Genomic_DNA"/>
</dbReference>
<name>A0A0N1NXY1_9EURO</name>
<dbReference type="InterPro" id="IPR007518">
    <property type="entry name" value="MINDY"/>
</dbReference>
<evidence type="ECO:0000259" key="2">
    <source>
        <dbReference type="Pfam" id="PF04424"/>
    </source>
</evidence>
<feature type="compositionally biased region" description="Low complexity" evidence="1">
    <location>
        <begin position="847"/>
        <end position="858"/>
    </location>
</feature>
<feature type="region of interest" description="Disordered" evidence="1">
    <location>
        <begin position="1"/>
        <end position="466"/>
    </location>
</feature>
<dbReference type="PANTHER" id="PTHR18063">
    <property type="entry name" value="NF-E2 INDUCIBLE PROTEIN"/>
    <property type="match status" value="1"/>
</dbReference>
<dbReference type="VEuPathDB" id="FungiDB:AB675_5801"/>
<comment type="caution">
    <text evidence="3">The sequence shown here is derived from an EMBL/GenBank/DDBJ whole genome shotgun (WGS) entry which is preliminary data.</text>
</comment>
<feature type="region of interest" description="Disordered" evidence="1">
    <location>
        <begin position="787"/>
        <end position="818"/>
    </location>
</feature>
<gene>
    <name evidence="3" type="ORF">AB675_5801</name>
</gene>
<feature type="compositionally biased region" description="Polar residues" evidence="1">
    <location>
        <begin position="866"/>
        <end position="885"/>
    </location>
</feature>
<feature type="compositionally biased region" description="Basic and acidic residues" evidence="1">
    <location>
        <begin position="218"/>
        <end position="239"/>
    </location>
</feature>
<dbReference type="PANTHER" id="PTHR18063:SF6">
    <property type="entry name" value="UBIQUITIN CARBOXYL-TERMINAL HYDROLASE"/>
    <property type="match status" value="1"/>
</dbReference>
<dbReference type="GO" id="GO:0071108">
    <property type="term" value="P:protein K48-linked deubiquitination"/>
    <property type="evidence" value="ECO:0007669"/>
    <property type="project" value="TreeGrafter"/>
</dbReference>
<feature type="domain" description="MINDY deubiquitinase" evidence="2">
    <location>
        <begin position="483"/>
        <end position="781"/>
    </location>
</feature>
<evidence type="ECO:0000256" key="1">
    <source>
        <dbReference type="SAM" id="MobiDB-lite"/>
    </source>
</evidence>
<evidence type="ECO:0000313" key="3">
    <source>
        <dbReference type="EMBL" id="KPI38896.1"/>
    </source>
</evidence>
<feature type="compositionally biased region" description="Polar residues" evidence="1">
    <location>
        <begin position="91"/>
        <end position="101"/>
    </location>
</feature>
<dbReference type="GO" id="GO:0071944">
    <property type="term" value="C:cell periphery"/>
    <property type="evidence" value="ECO:0007669"/>
    <property type="project" value="TreeGrafter"/>
</dbReference>
<accession>A0A0N1NXY1</accession>
<sequence length="1113" mass="119845">MVTLKNSLPYPQSPTASSTQAASISPANGALFGSASPNTQQSQTSFMDSDNPWQDQQPTAGPEQTAQTSNHHQRNHSLTNIPQALRPGGSEQDTPRSSIDSGESRDWWDDDDAGDKSPTRSPVRTTRSPDRSPARSIPDSLKPRRPSPAVPQIPSPTSIKRKPLPSSQPPPEESSPPRHDLASNNPFRHASSADAPPPPAAAPPPPPSFAPPPVPEADAWKTVEQEPEDKGKAPVRELKLAASITDFSRMTIAGNVPDPSAYHKVQTPQERDDPWKSMQSLQGPPVPPAPQFNAQDNPWKQAGGAQDQPSTAVPVNNSSGPHQSSTRQPPSIPASLIPGSHESQQQESEGSWPPDQSSHETRIASQRPPRLSVTSQGGQESGIIRLPERRSHSPLGPGSGRSQAEPSLLDDEEFDAPEPMGPNQGNSQQHGEIYAPPPGPPLIRGQLINNGEGVPPPKPPRPAVITTPLSDADRAKLDEQRGETYQIKHFNWFDHGSGRLRRSSMLTQNKNGPCPLLALVNALILGARDESQAALDDALRAREQVSLGLIIETLMDELIQRSNNQAIDVEEISAFLMRLRTGMNANPRFIPVREPPPNLMDARHSMLDMPQQQRSQITAGGFEATGDIKLYGSFNVPLLHGWIPDTGSDAEQAFSRSAQTYEDAQAIQFNEEELEYKLTRDGLNQDEQRVWEDITSIKNFFRLHPTQLTETGLGRIQQSLSSGSFAILFRNDHFSTIYKHPQSGQLFTLITDAGYADRDEIIWESLVDISGRGNDFFSGDFMPVSHHQANNMSSDTQHLTVNDPINAPLSPQEQQEQHDADFAMALQLQEEEEQRQRAEQARRRRSGPNASSGGSNAGLQPGRSPRGSSTGNIPITLTSSNQSVSDRPENRPTVPPRRSQGPPAVNRPADANDEDAPPAYEEAAKGRPYIPPVGSPLHPTAGPGAESSVSPMSSSAQLTGTIGGNGPSSSSNNLSAHPPGPNAPYYGSGSGGPQQRPGHGRILSSNAGRPGGLSAYQDQASTPTQGMPPAGWSGRQPSYGSMPGSYQHVGATAGEGASGRRRRGDCVVMSYPHLADWFVCSVFGGKISSAFRTGLRPHGTTGNINEGMIARST</sequence>
<dbReference type="GO" id="GO:0004843">
    <property type="term" value="F:cysteine-type deubiquitinase activity"/>
    <property type="evidence" value="ECO:0007669"/>
    <property type="project" value="InterPro"/>
</dbReference>
<feature type="compositionally biased region" description="Polar residues" evidence="1">
    <location>
        <begin position="1016"/>
        <end position="1025"/>
    </location>
</feature>